<reference evidence="1" key="1">
    <citation type="journal article" date="2022" name="Nat. Microbiol.">
        <title>Unique mobile elements and scalable gene flow at the prokaryote-eukaryote boundary revealed by circularized Asgard archaea genomes.</title>
        <authorList>
            <person name="Wu F."/>
            <person name="Speth D.R."/>
            <person name="Philosof A."/>
            <person name="Cremiere A."/>
            <person name="Narayanan A."/>
            <person name="Barco R.A."/>
            <person name="Connon S.A."/>
            <person name="Amend J.P."/>
            <person name="Antoshechkin I.A."/>
            <person name="Orphan V.J."/>
        </authorList>
    </citation>
    <scope>NUCLEOTIDE SEQUENCE</scope>
    <source>
        <strain evidence="1">PM71</strain>
    </source>
</reference>
<evidence type="ECO:0008006" key="2">
    <source>
        <dbReference type="Google" id="ProtNLM"/>
    </source>
</evidence>
<proteinExistence type="predicted"/>
<protein>
    <recommendedName>
        <fullName evidence="2">PIN domain-containing protein</fullName>
    </recommendedName>
</protein>
<dbReference type="EMBL" id="CP084166">
    <property type="protein sequence ID" value="UJG40391.1"/>
    <property type="molecule type" value="Genomic_DNA"/>
</dbReference>
<sequence length="366" mass="42695">MSEKPVILEFSEFFESYLSEKPFIIRGWDEDENQEFRIEYNEGITTFDKNLKPLDIKNYLFNIGIFPSDEKWWREKAFKKLEKRYNEAIEEEEVPALGLDTNIIINGVFINRLRGLLKRKLKWENPLLLLSLASSHELHYGAESKYNDSFYNKSKLDNIWEFILSLDSQTQELAKTVFGTYKPIENKNILSSLHCKRGRIGLIGSYNYYKHKKLPNTLIIKSIHPYNVAKFDSDGHKYKGIDAIYDTLIAYEFTQFMTFTNTKVTILTMDNSLASLLQNASVDVVYIPPPSKFQLPKEIIIPQRNCSILLRELLVRSPFIVIEDENKKIVLSMIWIGQTDEEKAKGVIHGVVKEKNKTRYLLIKSQ</sequence>
<dbReference type="AlphaFoldDB" id="A0A9Y1FKX9"/>
<accession>A0A9Y1FKX9</accession>
<gene>
    <name evidence="1" type="ORF">K9W45_11185</name>
</gene>
<evidence type="ECO:0000313" key="1">
    <source>
        <dbReference type="EMBL" id="UJG40391.1"/>
    </source>
</evidence>
<organism evidence="1">
    <name type="scientific">Candidatus Heimdallarchaeum aukensis</name>
    <dbReference type="NCBI Taxonomy" id="2876573"/>
    <lineage>
        <taxon>Archaea</taxon>
        <taxon>Promethearchaeati</taxon>
        <taxon>Candidatus Heimdallarchaeota</taxon>
        <taxon>Candidatus Heimdallarchaeia (ex Rinke et al. 2021) (nom. nud.)</taxon>
        <taxon>Candidatus Heimdallarchaeales</taxon>
        <taxon>Candidatus Heimdallarchaeaceae</taxon>
        <taxon>Candidatus Heimdallarchaeum</taxon>
    </lineage>
</organism>
<name>A0A9Y1FKX9_9ARCH</name>
<dbReference type="Proteomes" id="UP001201020">
    <property type="component" value="Chromosome"/>
</dbReference>